<feature type="transmembrane region" description="Helical" evidence="7">
    <location>
        <begin position="144"/>
        <end position="162"/>
    </location>
</feature>
<feature type="transmembrane region" description="Helical" evidence="7">
    <location>
        <begin position="15"/>
        <end position="35"/>
    </location>
</feature>
<dbReference type="SUPFAM" id="SSF82861">
    <property type="entry name" value="Mechanosensitive channel protein MscS (YggB), transmembrane region"/>
    <property type="match status" value="1"/>
</dbReference>
<keyword evidence="6 7" id="KW-0472">Membrane</keyword>
<dbReference type="RefSeq" id="WP_277859962.1">
    <property type="nucleotide sequence ID" value="NZ_JARRAG010000001.1"/>
</dbReference>
<dbReference type="Proteomes" id="UP001216907">
    <property type="component" value="Unassembled WGS sequence"/>
</dbReference>
<dbReference type="InterPro" id="IPR045275">
    <property type="entry name" value="MscS_archaea/bacteria_type"/>
</dbReference>
<feature type="domain" description="Cyclic nucleotide-binding" evidence="8">
    <location>
        <begin position="372"/>
        <end position="466"/>
    </location>
</feature>
<evidence type="ECO:0000313" key="9">
    <source>
        <dbReference type="EMBL" id="MDG3003612.1"/>
    </source>
</evidence>
<dbReference type="EMBL" id="JARRAG010000001">
    <property type="protein sequence ID" value="MDG3003612.1"/>
    <property type="molecule type" value="Genomic_DNA"/>
</dbReference>
<feature type="transmembrane region" description="Helical" evidence="7">
    <location>
        <begin position="85"/>
        <end position="106"/>
    </location>
</feature>
<keyword evidence="3" id="KW-1003">Cell membrane</keyword>
<dbReference type="Gene3D" id="2.30.30.60">
    <property type="match status" value="1"/>
</dbReference>
<sequence>MSEEFQALQASPPMLWGLALVIGFPIAVVVLSELIHRLHRRRRPLASTLRIVRDLILPVVAVERLLSRVLEFAPDSWTLRIVETVLGIFAIHAGLSFVNDVIFASAASGTWRSRVPKLFIDLVRSILVLIGGAIVLSTVWGFDLARLATALGVGSIVIGLALQEPMGNLFAGLVLLFERPLSLGDWIAVDGVTGKVVEINWRSVHIETGTRELRIVPNSALYKGSFSNLSRPTRMRTEVVELGFSYDDPPNKVKQVLVETLRETPGVLLDPGPLVRTIGYGDFAINYRAIFTVTNQEALGGVRDEFMTRIWYTAERHGLTIPFPTQTEISLDKADLDRRRGVRPEGLLRDFPQFALKEDVGDDRQGPRSRVRTYARGERVVAEGESLAGLHLILEGEAVLTIRDRQDSDVEIARIGRGEYFGEQAILSTNVSEVTVTATDDLVVLVLDTDHLNALLDQTPRLARELGGLMEVRRRSAQLARKATIAG</sequence>
<reference evidence="9 10" key="1">
    <citation type="submission" date="2023-03" db="EMBL/GenBank/DDBJ databases">
        <title>Paludisphaera mucosa sp. nov. a novel planctomycete from northern fen.</title>
        <authorList>
            <person name="Ivanova A."/>
        </authorList>
    </citation>
    <scope>NUCLEOTIDE SEQUENCE [LARGE SCALE GENOMIC DNA]</scope>
    <source>
        <strain evidence="9 10">Pla2</strain>
    </source>
</reference>
<dbReference type="InterPro" id="IPR010920">
    <property type="entry name" value="LSM_dom_sf"/>
</dbReference>
<evidence type="ECO:0000313" key="10">
    <source>
        <dbReference type="Proteomes" id="UP001216907"/>
    </source>
</evidence>
<comment type="caution">
    <text evidence="9">The sequence shown here is derived from an EMBL/GenBank/DDBJ whole genome shotgun (WGS) entry which is preliminary data.</text>
</comment>
<dbReference type="SUPFAM" id="SSF82689">
    <property type="entry name" value="Mechanosensitive channel protein MscS (YggB), C-terminal domain"/>
    <property type="match status" value="1"/>
</dbReference>
<comment type="subcellular location">
    <subcellularLocation>
        <location evidence="1">Cell membrane</location>
        <topology evidence="1">Multi-pass membrane protein</topology>
    </subcellularLocation>
</comment>
<comment type="similarity">
    <text evidence="2">Belongs to the MscS (TC 1.A.23) family.</text>
</comment>
<name>A0ABT6F7P7_9BACT</name>
<evidence type="ECO:0000256" key="1">
    <source>
        <dbReference type="ARBA" id="ARBA00004651"/>
    </source>
</evidence>
<organism evidence="9 10">
    <name type="scientific">Paludisphaera mucosa</name>
    <dbReference type="NCBI Taxonomy" id="3030827"/>
    <lineage>
        <taxon>Bacteria</taxon>
        <taxon>Pseudomonadati</taxon>
        <taxon>Planctomycetota</taxon>
        <taxon>Planctomycetia</taxon>
        <taxon>Isosphaerales</taxon>
        <taxon>Isosphaeraceae</taxon>
        <taxon>Paludisphaera</taxon>
    </lineage>
</organism>
<dbReference type="PROSITE" id="PS50042">
    <property type="entry name" value="CNMP_BINDING_3"/>
    <property type="match status" value="1"/>
</dbReference>
<dbReference type="InterPro" id="IPR011014">
    <property type="entry name" value="MscS_channel_TM-2"/>
</dbReference>
<accession>A0ABT6F7P7</accession>
<keyword evidence="5 7" id="KW-1133">Transmembrane helix</keyword>
<dbReference type="InterPro" id="IPR006685">
    <property type="entry name" value="MscS_channel_2nd"/>
</dbReference>
<gene>
    <name evidence="9" type="ORF">PZE19_07520</name>
</gene>
<dbReference type="SUPFAM" id="SSF50182">
    <property type="entry name" value="Sm-like ribonucleoproteins"/>
    <property type="match status" value="1"/>
</dbReference>
<dbReference type="Pfam" id="PF21082">
    <property type="entry name" value="MS_channel_3rd"/>
    <property type="match status" value="1"/>
</dbReference>
<dbReference type="PANTHER" id="PTHR30221">
    <property type="entry name" value="SMALL-CONDUCTANCE MECHANOSENSITIVE CHANNEL"/>
    <property type="match status" value="1"/>
</dbReference>
<dbReference type="SUPFAM" id="SSF51206">
    <property type="entry name" value="cAMP-binding domain-like"/>
    <property type="match status" value="1"/>
</dbReference>
<evidence type="ECO:0000256" key="3">
    <source>
        <dbReference type="ARBA" id="ARBA00022475"/>
    </source>
</evidence>
<dbReference type="PANTHER" id="PTHR30221:SF1">
    <property type="entry name" value="SMALL-CONDUCTANCE MECHANOSENSITIVE CHANNEL"/>
    <property type="match status" value="1"/>
</dbReference>
<dbReference type="Gene3D" id="1.10.287.1260">
    <property type="match status" value="1"/>
</dbReference>
<evidence type="ECO:0000256" key="7">
    <source>
        <dbReference type="SAM" id="Phobius"/>
    </source>
</evidence>
<dbReference type="Gene3D" id="3.30.70.100">
    <property type="match status" value="1"/>
</dbReference>
<dbReference type="SMART" id="SM00100">
    <property type="entry name" value="cNMP"/>
    <property type="match status" value="1"/>
</dbReference>
<dbReference type="InterPro" id="IPR011066">
    <property type="entry name" value="MscS_channel_C_sf"/>
</dbReference>
<dbReference type="Pfam" id="PF00027">
    <property type="entry name" value="cNMP_binding"/>
    <property type="match status" value="1"/>
</dbReference>
<dbReference type="InterPro" id="IPR049278">
    <property type="entry name" value="MS_channel_C"/>
</dbReference>
<protein>
    <submittedName>
        <fullName evidence="9">Mechanosensitive ion channel family protein</fullName>
    </submittedName>
</protein>
<evidence type="ECO:0000256" key="4">
    <source>
        <dbReference type="ARBA" id="ARBA00022692"/>
    </source>
</evidence>
<proteinExistence type="inferred from homology"/>
<evidence type="ECO:0000259" key="8">
    <source>
        <dbReference type="PROSITE" id="PS50042"/>
    </source>
</evidence>
<dbReference type="CDD" id="cd00038">
    <property type="entry name" value="CAP_ED"/>
    <property type="match status" value="1"/>
</dbReference>
<dbReference type="InterPro" id="IPR000595">
    <property type="entry name" value="cNMP-bd_dom"/>
</dbReference>
<dbReference type="InterPro" id="IPR014710">
    <property type="entry name" value="RmlC-like_jellyroll"/>
</dbReference>
<evidence type="ECO:0000256" key="5">
    <source>
        <dbReference type="ARBA" id="ARBA00022989"/>
    </source>
</evidence>
<evidence type="ECO:0000256" key="6">
    <source>
        <dbReference type="ARBA" id="ARBA00023136"/>
    </source>
</evidence>
<keyword evidence="10" id="KW-1185">Reference proteome</keyword>
<feature type="transmembrane region" description="Helical" evidence="7">
    <location>
        <begin position="118"/>
        <end position="138"/>
    </location>
</feature>
<dbReference type="InterPro" id="IPR018490">
    <property type="entry name" value="cNMP-bd_dom_sf"/>
</dbReference>
<keyword evidence="4 7" id="KW-0812">Transmembrane</keyword>
<dbReference type="Gene3D" id="2.60.120.10">
    <property type="entry name" value="Jelly Rolls"/>
    <property type="match status" value="1"/>
</dbReference>
<dbReference type="Pfam" id="PF00924">
    <property type="entry name" value="MS_channel_2nd"/>
    <property type="match status" value="1"/>
</dbReference>
<dbReference type="InterPro" id="IPR023408">
    <property type="entry name" value="MscS_beta-dom_sf"/>
</dbReference>
<evidence type="ECO:0000256" key="2">
    <source>
        <dbReference type="ARBA" id="ARBA00008017"/>
    </source>
</evidence>